<feature type="domain" description="FAD-dependent oxidoreductase 2 FAD-binding" evidence="10">
    <location>
        <begin position="2"/>
        <end position="125"/>
    </location>
</feature>
<feature type="non-terminal residue" evidence="11">
    <location>
        <position position="1"/>
    </location>
</feature>
<dbReference type="EC" id="1.4.3.16" evidence="4"/>
<sequence>YVQFHPTSLYIPNEARFLLTEALRGEGAILRDASGRAFAKDFHADGELAPRDIVARGVFEEGQKGDGSQHNVYLDITHRDGDWLHGRFPSIQEHLSRKKLDLAKDLLPVTPAAHYTCGGIATDMQEERHCQDCMQPVRRLGLDFMEETAWLRLRFWKDWCLRASSPTTLKREGKSLRGTGEKLEAFVQNNPPIQSVSLEPDSH</sequence>
<organism evidence="11 12">
    <name type="scientific">Seminavis robusta</name>
    <dbReference type="NCBI Taxonomy" id="568900"/>
    <lineage>
        <taxon>Eukaryota</taxon>
        <taxon>Sar</taxon>
        <taxon>Stramenopiles</taxon>
        <taxon>Ochrophyta</taxon>
        <taxon>Bacillariophyta</taxon>
        <taxon>Bacillariophyceae</taxon>
        <taxon>Bacillariophycidae</taxon>
        <taxon>Naviculales</taxon>
        <taxon>Naviculaceae</taxon>
        <taxon>Seminavis</taxon>
    </lineage>
</organism>
<dbReference type="FunFam" id="3.90.700.10:FF:000002">
    <property type="entry name" value="L-aspartate oxidase"/>
    <property type="match status" value="1"/>
</dbReference>
<dbReference type="Gene3D" id="3.90.700.10">
    <property type="entry name" value="Succinate dehydrogenase/fumarate reductase flavoprotein, catalytic domain"/>
    <property type="match status" value="1"/>
</dbReference>
<keyword evidence="8" id="KW-0560">Oxidoreductase</keyword>
<name>A0A9N8HYR8_9STRA</name>
<dbReference type="Gene3D" id="3.50.50.60">
    <property type="entry name" value="FAD/NAD(P)-binding domain"/>
    <property type="match status" value="1"/>
</dbReference>
<evidence type="ECO:0000259" key="10">
    <source>
        <dbReference type="Pfam" id="PF00890"/>
    </source>
</evidence>
<dbReference type="InterPro" id="IPR005288">
    <property type="entry name" value="NadB"/>
</dbReference>
<comment type="pathway">
    <text evidence="2">Cofactor biosynthesis; NAD(+) biosynthesis; iminoaspartate from L-aspartate (oxidase route): step 1/1.</text>
</comment>
<gene>
    <name evidence="11" type="ORF">SEMRO_2975_G341360.1</name>
</gene>
<dbReference type="SUPFAM" id="SSF56425">
    <property type="entry name" value="Succinate dehydrogenase/fumarate reductase flavoprotein, catalytic domain"/>
    <property type="match status" value="1"/>
</dbReference>
<evidence type="ECO:0000256" key="7">
    <source>
        <dbReference type="ARBA" id="ARBA00022827"/>
    </source>
</evidence>
<comment type="similarity">
    <text evidence="3">Belongs to the FAD-dependent oxidoreductase 2 family. NadB subfamily.</text>
</comment>
<accession>A0A9N8HYR8</accession>
<dbReference type="Pfam" id="PF00890">
    <property type="entry name" value="FAD_binding_2"/>
    <property type="match status" value="1"/>
</dbReference>
<evidence type="ECO:0000256" key="9">
    <source>
        <dbReference type="ARBA" id="ARBA00050942"/>
    </source>
</evidence>
<keyword evidence="12" id="KW-1185">Reference proteome</keyword>
<dbReference type="AlphaFoldDB" id="A0A9N8HYR8"/>
<dbReference type="InterPro" id="IPR003953">
    <property type="entry name" value="FAD-dep_OxRdtase_2_FAD-bd"/>
</dbReference>
<dbReference type="GO" id="GO:0009435">
    <property type="term" value="P:NAD+ biosynthetic process"/>
    <property type="evidence" value="ECO:0007669"/>
    <property type="project" value="InterPro"/>
</dbReference>
<protein>
    <recommendedName>
        <fullName evidence="4">L-aspartate oxidase</fullName>
        <ecNumber evidence="4">1.4.3.16</ecNumber>
    </recommendedName>
</protein>
<dbReference type="InterPro" id="IPR036188">
    <property type="entry name" value="FAD/NAD-bd_sf"/>
</dbReference>
<evidence type="ECO:0000256" key="3">
    <source>
        <dbReference type="ARBA" id="ARBA00008562"/>
    </source>
</evidence>
<proteinExistence type="inferred from homology"/>
<comment type="catalytic activity">
    <reaction evidence="9">
        <text>L-aspartate + O2 = iminosuccinate + H2O2</text>
        <dbReference type="Rhea" id="RHEA:25876"/>
        <dbReference type="ChEBI" id="CHEBI:15379"/>
        <dbReference type="ChEBI" id="CHEBI:16240"/>
        <dbReference type="ChEBI" id="CHEBI:29991"/>
        <dbReference type="ChEBI" id="CHEBI:77875"/>
        <dbReference type="EC" id="1.4.3.16"/>
    </reaction>
</comment>
<reference evidence="11" key="1">
    <citation type="submission" date="2020-06" db="EMBL/GenBank/DDBJ databases">
        <authorList>
            <consortium name="Plant Systems Biology data submission"/>
        </authorList>
    </citation>
    <scope>NUCLEOTIDE SEQUENCE</scope>
    <source>
        <strain evidence="11">D6</strain>
    </source>
</reference>
<dbReference type="PANTHER" id="PTHR42716">
    <property type="entry name" value="L-ASPARTATE OXIDASE"/>
    <property type="match status" value="1"/>
</dbReference>
<evidence type="ECO:0000256" key="2">
    <source>
        <dbReference type="ARBA" id="ARBA00004950"/>
    </source>
</evidence>
<evidence type="ECO:0000256" key="6">
    <source>
        <dbReference type="ARBA" id="ARBA00022642"/>
    </source>
</evidence>
<dbReference type="GO" id="GO:0008734">
    <property type="term" value="F:L-aspartate oxidase activity"/>
    <property type="evidence" value="ECO:0007669"/>
    <property type="project" value="UniProtKB-EC"/>
</dbReference>
<comment type="cofactor">
    <cofactor evidence="1">
        <name>FAD</name>
        <dbReference type="ChEBI" id="CHEBI:57692"/>
    </cofactor>
</comment>
<evidence type="ECO:0000256" key="1">
    <source>
        <dbReference type="ARBA" id="ARBA00001974"/>
    </source>
</evidence>
<dbReference type="InterPro" id="IPR027477">
    <property type="entry name" value="Succ_DH/fumarate_Rdtase_cat_sf"/>
</dbReference>
<keyword evidence="5" id="KW-0285">Flavoprotein</keyword>
<comment type="caution">
    <text evidence="11">The sequence shown here is derived from an EMBL/GenBank/DDBJ whole genome shotgun (WGS) entry which is preliminary data.</text>
</comment>
<evidence type="ECO:0000256" key="4">
    <source>
        <dbReference type="ARBA" id="ARBA00012173"/>
    </source>
</evidence>
<dbReference type="Proteomes" id="UP001153069">
    <property type="component" value="Unassembled WGS sequence"/>
</dbReference>
<keyword evidence="6" id="KW-0662">Pyridine nucleotide biosynthesis</keyword>
<dbReference type="PANTHER" id="PTHR42716:SF2">
    <property type="entry name" value="L-ASPARTATE OXIDASE, CHLOROPLASTIC"/>
    <property type="match status" value="1"/>
</dbReference>
<evidence type="ECO:0000313" key="11">
    <source>
        <dbReference type="EMBL" id="CAB9530652.1"/>
    </source>
</evidence>
<evidence type="ECO:0000256" key="5">
    <source>
        <dbReference type="ARBA" id="ARBA00022630"/>
    </source>
</evidence>
<evidence type="ECO:0000313" key="12">
    <source>
        <dbReference type="Proteomes" id="UP001153069"/>
    </source>
</evidence>
<keyword evidence="7" id="KW-0274">FAD</keyword>
<dbReference type="EMBL" id="CAICTM010002973">
    <property type="protein sequence ID" value="CAB9530652.1"/>
    <property type="molecule type" value="Genomic_DNA"/>
</dbReference>
<evidence type="ECO:0000256" key="8">
    <source>
        <dbReference type="ARBA" id="ARBA00023002"/>
    </source>
</evidence>
<dbReference type="OrthoDB" id="71672at2759"/>